<dbReference type="InterPro" id="IPR025459">
    <property type="entry name" value="DUF4279"/>
</dbReference>
<dbReference type="EMBL" id="AY038186">
    <property type="protein sequence ID" value="AAK73318.1"/>
    <property type="molecule type" value="Genomic_DNA"/>
</dbReference>
<dbReference type="GeneID" id="42931408"/>
<sequence>MGLLDRSAASLRIFGDDLIPEDISMLLGAVPSKAHRKGEEEIGAVTGKVRVHKTGSWRFSVERKSPENLDSQILEILNQLSQDLSAWKTISSRYEVDLFCGIFMASFNDGLTLSPEALFALGVRGIKLNMDIYDASK</sequence>
<dbReference type="KEGG" id="palc:A0T30_16515"/>
<dbReference type="Pfam" id="PF14106">
    <property type="entry name" value="DUF4279"/>
    <property type="match status" value="1"/>
</dbReference>
<name>Q939E0_AQUAC</name>
<evidence type="ECO:0000313" key="1">
    <source>
        <dbReference type="EMBL" id="AAK73318.1"/>
    </source>
</evidence>
<reference evidence="1" key="1">
    <citation type="journal article" date="2001" name="Mol. Microbiol.">
        <title>Discovery and distribution of super-integrons among pseudomonads.</title>
        <authorList>
            <person name="Vaisvila R."/>
            <person name="Morgan R.D."/>
            <person name="Posfai J."/>
            <person name="Raleigh E.A."/>
        </authorList>
    </citation>
    <scope>NUCLEOTIDE SEQUENCE</scope>
    <source>
        <strain evidence="1">ATCC 55044</strain>
    </source>
</reference>
<proteinExistence type="predicted"/>
<accession>Q939E0</accession>
<protein>
    <submittedName>
        <fullName evidence="1">Ypar33</fullName>
    </submittedName>
</protein>
<dbReference type="RefSeq" id="WP_061905039.1">
    <property type="nucleotide sequence ID" value="NZ_CP014784.1"/>
</dbReference>
<organism evidence="1">
    <name type="scientific">Aquipseudomonas alcaligenes</name>
    <name type="common">Pseudomonas alcaligenes</name>
    <dbReference type="NCBI Taxonomy" id="43263"/>
    <lineage>
        <taxon>Bacteria</taxon>
        <taxon>Pseudomonadati</taxon>
        <taxon>Pseudomonadota</taxon>
        <taxon>Gammaproteobacteria</taxon>
        <taxon>Pseudomonadales</taxon>
        <taxon>Pseudomonadaceae</taxon>
        <taxon>Aquipseudomonas</taxon>
    </lineage>
</organism>
<dbReference type="AlphaFoldDB" id="Q939E0"/>